<dbReference type="EMBL" id="CP015163">
    <property type="protein sequence ID" value="AXB45683.1"/>
    <property type="molecule type" value="Genomic_DNA"/>
</dbReference>
<dbReference type="OrthoDB" id="3403532at2"/>
<dbReference type="AlphaFoldDB" id="A0A344LCA9"/>
<accession>A0A344LCA9</accession>
<proteinExistence type="predicted"/>
<name>A0A344LCA9_9PSEU</name>
<sequence length="206" mass="21933">MRQISFFSVEASGPRLSDLAGVLCAQGRATAFGRTAARLQVVVEEPWRARLLAAEFAWRGVRVTLTTAECGSPLVRTAFQVDLLPMANAWLDGDDKIVPPGFRLDGGMLRLWALAAGRNEPRGYFFPFDPDAPQTHAPLTAALAAAGVPGPVVGPRGGGPAVRVRGRRRLDTLTELIGDPPPGAEARWPGGAVEVPDQPYVRSAMA</sequence>
<dbReference type="RefSeq" id="WP_113694919.1">
    <property type="nucleotide sequence ID" value="NZ_CP015163.1"/>
</dbReference>
<dbReference type="Proteomes" id="UP000250434">
    <property type="component" value="Chromosome"/>
</dbReference>
<organism evidence="1 2">
    <name type="scientific">Amycolatopsis albispora</name>
    <dbReference type="NCBI Taxonomy" id="1804986"/>
    <lineage>
        <taxon>Bacteria</taxon>
        <taxon>Bacillati</taxon>
        <taxon>Actinomycetota</taxon>
        <taxon>Actinomycetes</taxon>
        <taxon>Pseudonocardiales</taxon>
        <taxon>Pseudonocardiaceae</taxon>
        <taxon>Amycolatopsis</taxon>
    </lineage>
</organism>
<dbReference type="KEGG" id="aab:A4R43_26975"/>
<evidence type="ECO:0000313" key="1">
    <source>
        <dbReference type="EMBL" id="AXB45683.1"/>
    </source>
</evidence>
<reference evidence="1 2" key="1">
    <citation type="submission" date="2016-04" db="EMBL/GenBank/DDBJ databases">
        <title>Complete genome sequence and analysis of deep-sea sediment isolate, Amycolatopsis sp. WP1.</title>
        <authorList>
            <person name="Wang H."/>
            <person name="Chen S."/>
            <person name="Wu Q."/>
        </authorList>
    </citation>
    <scope>NUCLEOTIDE SEQUENCE [LARGE SCALE GENOMIC DNA]</scope>
    <source>
        <strain evidence="1 2">WP1</strain>
    </source>
</reference>
<evidence type="ECO:0000313" key="2">
    <source>
        <dbReference type="Proteomes" id="UP000250434"/>
    </source>
</evidence>
<gene>
    <name evidence="1" type="ORF">A4R43_26975</name>
</gene>
<keyword evidence="2" id="KW-1185">Reference proteome</keyword>
<protein>
    <submittedName>
        <fullName evidence="1">Uncharacterized protein</fullName>
    </submittedName>
</protein>